<dbReference type="PROSITE" id="PS50931">
    <property type="entry name" value="HTH_LYSR"/>
    <property type="match status" value="1"/>
</dbReference>
<dbReference type="InterPro" id="IPR000847">
    <property type="entry name" value="LysR_HTH_N"/>
</dbReference>
<dbReference type="Pfam" id="PF00126">
    <property type="entry name" value="HTH_1"/>
    <property type="match status" value="1"/>
</dbReference>
<dbReference type="Pfam" id="PF03466">
    <property type="entry name" value="LysR_substrate"/>
    <property type="match status" value="1"/>
</dbReference>
<dbReference type="SUPFAM" id="SSF46785">
    <property type="entry name" value="Winged helix' DNA-binding domain"/>
    <property type="match status" value="1"/>
</dbReference>
<dbReference type="InterPro" id="IPR036388">
    <property type="entry name" value="WH-like_DNA-bd_sf"/>
</dbReference>
<dbReference type="PANTHER" id="PTHR30346">
    <property type="entry name" value="TRANSCRIPTIONAL DUAL REGULATOR HCAR-RELATED"/>
    <property type="match status" value="1"/>
</dbReference>
<keyword evidence="4" id="KW-0804">Transcription</keyword>
<reference evidence="7 8" key="1">
    <citation type="submission" date="2020-02" db="EMBL/GenBank/DDBJ databases">
        <title>Whole-genome analyses of novel actinobacteria.</title>
        <authorList>
            <person name="Sahin N."/>
        </authorList>
    </citation>
    <scope>NUCLEOTIDE SEQUENCE [LARGE SCALE GENOMIC DNA]</scope>
    <source>
        <strain evidence="7 8">A7024</strain>
    </source>
</reference>
<gene>
    <name evidence="7" type="ORF">G5C51_31070</name>
</gene>
<evidence type="ECO:0000313" key="8">
    <source>
        <dbReference type="Proteomes" id="UP000481583"/>
    </source>
</evidence>
<organism evidence="7 8">
    <name type="scientific">Streptomyces coryli</name>
    <dbReference type="NCBI Taxonomy" id="1128680"/>
    <lineage>
        <taxon>Bacteria</taxon>
        <taxon>Bacillati</taxon>
        <taxon>Actinomycetota</taxon>
        <taxon>Actinomycetes</taxon>
        <taxon>Kitasatosporales</taxon>
        <taxon>Streptomycetaceae</taxon>
        <taxon>Streptomyces</taxon>
    </lineage>
</organism>
<feature type="domain" description="HTH lysR-type" evidence="6">
    <location>
        <begin position="1"/>
        <end position="58"/>
    </location>
</feature>
<keyword evidence="2" id="KW-0805">Transcription regulation</keyword>
<feature type="transmembrane region" description="Helical" evidence="5">
    <location>
        <begin position="226"/>
        <end position="250"/>
    </location>
</feature>
<dbReference type="GO" id="GO:0032993">
    <property type="term" value="C:protein-DNA complex"/>
    <property type="evidence" value="ECO:0007669"/>
    <property type="project" value="TreeGrafter"/>
</dbReference>
<proteinExistence type="inferred from homology"/>
<dbReference type="Gene3D" id="1.10.10.10">
    <property type="entry name" value="Winged helix-like DNA-binding domain superfamily/Winged helix DNA-binding domain"/>
    <property type="match status" value="1"/>
</dbReference>
<evidence type="ECO:0000256" key="3">
    <source>
        <dbReference type="ARBA" id="ARBA00023125"/>
    </source>
</evidence>
<name>A0A6G4UAB6_9ACTN</name>
<dbReference type="GO" id="GO:0003677">
    <property type="term" value="F:DNA binding"/>
    <property type="evidence" value="ECO:0007669"/>
    <property type="project" value="UniProtKB-KW"/>
</dbReference>
<dbReference type="SUPFAM" id="SSF53850">
    <property type="entry name" value="Periplasmic binding protein-like II"/>
    <property type="match status" value="1"/>
</dbReference>
<evidence type="ECO:0000256" key="4">
    <source>
        <dbReference type="ARBA" id="ARBA00023163"/>
    </source>
</evidence>
<dbReference type="AlphaFoldDB" id="A0A6G4UAB6"/>
<comment type="similarity">
    <text evidence="1">Belongs to the LysR transcriptional regulatory family.</text>
</comment>
<keyword evidence="5" id="KW-0472">Membrane</keyword>
<keyword evidence="5" id="KW-1133">Transmembrane helix</keyword>
<dbReference type="RefSeq" id="WP_165242174.1">
    <property type="nucleotide sequence ID" value="NZ_JAAKZV010000197.1"/>
</dbReference>
<dbReference type="EMBL" id="JAAKZV010000197">
    <property type="protein sequence ID" value="NGN68328.1"/>
    <property type="molecule type" value="Genomic_DNA"/>
</dbReference>
<keyword evidence="8" id="KW-1185">Reference proteome</keyword>
<evidence type="ECO:0000313" key="7">
    <source>
        <dbReference type="EMBL" id="NGN68328.1"/>
    </source>
</evidence>
<protein>
    <submittedName>
        <fullName evidence="7">LysR family transcriptional regulator</fullName>
    </submittedName>
</protein>
<dbReference type="InterPro" id="IPR036390">
    <property type="entry name" value="WH_DNA-bd_sf"/>
</dbReference>
<evidence type="ECO:0000256" key="1">
    <source>
        <dbReference type="ARBA" id="ARBA00009437"/>
    </source>
</evidence>
<dbReference type="GO" id="GO:0003700">
    <property type="term" value="F:DNA-binding transcription factor activity"/>
    <property type="evidence" value="ECO:0007669"/>
    <property type="project" value="InterPro"/>
</dbReference>
<keyword evidence="3" id="KW-0238">DNA-binding</keyword>
<dbReference type="Proteomes" id="UP000481583">
    <property type="component" value="Unassembled WGS sequence"/>
</dbReference>
<evidence type="ECO:0000256" key="5">
    <source>
        <dbReference type="SAM" id="Phobius"/>
    </source>
</evidence>
<accession>A0A6G4UAB6</accession>
<dbReference type="Gene3D" id="3.40.190.10">
    <property type="entry name" value="Periplasmic binding protein-like II"/>
    <property type="match status" value="2"/>
</dbReference>
<dbReference type="PANTHER" id="PTHR30346:SF29">
    <property type="entry name" value="LYSR SUBSTRATE-BINDING"/>
    <property type="match status" value="1"/>
</dbReference>
<dbReference type="InterPro" id="IPR005119">
    <property type="entry name" value="LysR_subst-bd"/>
</dbReference>
<evidence type="ECO:0000259" key="6">
    <source>
        <dbReference type="PROSITE" id="PS50931"/>
    </source>
</evidence>
<dbReference type="FunFam" id="1.10.10.10:FF:000001">
    <property type="entry name" value="LysR family transcriptional regulator"/>
    <property type="match status" value="1"/>
</dbReference>
<dbReference type="PRINTS" id="PR00039">
    <property type="entry name" value="HTHLYSR"/>
</dbReference>
<keyword evidence="5" id="KW-0812">Transmembrane</keyword>
<comment type="caution">
    <text evidence="7">The sequence shown here is derived from an EMBL/GenBank/DDBJ whole genome shotgun (WGS) entry which is preliminary data.</text>
</comment>
<evidence type="ECO:0000256" key="2">
    <source>
        <dbReference type="ARBA" id="ARBA00023015"/>
    </source>
</evidence>
<sequence length="299" mass="31621">MDTAWLEVFRSVARHGSFTAAAAELGYTQSAVSRQVSALEAEFGAPLFDRLPRGVRLTDAGRTALSHAGAALERLDAARRDLAALQGLAAGRLRFGAFATAGAALVPLAVAAFRADHPDVEVCHTEGYSRDHVSALQAGDLDLAVVSGYADRLGAFDPVELIHLLDEPVLVALPIGHRLARRRTLRLAELMDEPWVAGSTDAGETLISACLREGFRPRIDIVAREWIAKFGFVAAGFGITLVPALAAGALPPGLVLVALRTEDAPVRSVYAAVPRGAARPAAVSGFLPYLRRAARRHAG</sequence>